<dbReference type="EMBL" id="FONH01000002">
    <property type="protein sequence ID" value="SFE36394.1"/>
    <property type="molecule type" value="Genomic_DNA"/>
</dbReference>
<evidence type="ECO:0000313" key="2">
    <source>
        <dbReference type="Proteomes" id="UP000199477"/>
    </source>
</evidence>
<keyword evidence="2" id="KW-1185">Reference proteome</keyword>
<proteinExistence type="predicted"/>
<dbReference type="STRING" id="500610.SAMN02799615_00848"/>
<dbReference type="RefSeq" id="WP_026636563.1">
    <property type="nucleotide sequence ID" value="NZ_FONH01000002.1"/>
</dbReference>
<accession>A0A1I1ZX58</accession>
<dbReference type="InterPro" id="IPR014915">
    <property type="entry name" value="Phage_TLS_TfmB"/>
</dbReference>
<dbReference type="Proteomes" id="UP000199477">
    <property type="component" value="Unassembled WGS sequence"/>
</dbReference>
<dbReference type="AlphaFoldDB" id="A0A1I1ZX58"/>
<evidence type="ECO:0000313" key="1">
    <source>
        <dbReference type="EMBL" id="SFE36394.1"/>
    </source>
</evidence>
<sequence length="99" mass="11152">MRALYWQRPTAAQQSAAGLCAEDFPAPEVGLWPENWPPIQLFLRISTQWRVGAGGAVGLDYNVLFHELDRAKLGDDAYDDLFAAIQLIEQTALEELYKE</sequence>
<name>A0A1I1ZX58_9GAMM</name>
<reference evidence="2" key="1">
    <citation type="submission" date="2016-10" db="EMBL/GenBank/DDBJ databases">
        <authorList>
            <person name="Varghese N."/>
            <person name="Submissions S."/>
        </authorList>
    </citation>
    <scope>NUCLEOTIDE SEQUENCE [LARGE SCALE GENOMIC DNA]</scope>
    <source>
        <strain evidence="2">UNC178MFTsu3.1</strain>
    </source>
</reference>
<dbReference type="Pfam" id="PF08809">
    <property type="entry name" value="DUF1799"/>
    <property type="match status" value="1"/>
</dbReference>
<gene>
    <name evidence="1" type="ORF">SAMN02799615_00848</name>
</gene>
<organism evidence="1 2">
    <name type="scientific">Dyella marensis</name>
    <dbReference type="NCBI Taxonomy" id="500610"/>
    <lineage>
        <taxon>Bacteria</taxon>
        <taxon>Pseudomonadati</taxon>
        <taxon>Pseudomonadota</taxon>
        <taxon>Gammaproteobacteria</taxon>
        <taxon>Lysobacterales</taxon>
        <taxon>Rhodanobacteraceae</taxon>
        <taxon>Dyella</taxon>
    </lineage>
</organism>
<evidence type="ECO:0008006" key="3">
    <source>
        <dbReference type="Google" id="ProtNLM"/>
    </source>
</evidence>
<protein>
    <recommendedName>
        <fullName evidence="3">DUF1799 domain-containing protein</fullName>
    </recommendedName>
</protein>